<evidence type="ECO:0000313" key="3">
    <source>
        <dbReference type="Proteomes" id="UP001302072"/>
    </source>
</evidence>
<organism evidence="2 3">
    <name type="scientific">Stenotrophomonas oahuensis</name>
    <dbReference type="NCBI Taxonomy" id="3003271"/>
    <lineage>
        <taxon>Bacteria</taxon>
        <taxon>Pseudomonadati</taxon>
        <taxon>Pseudomonadota</taxon>
        <taxon>Gammaproteobacteria</taxon>
        <taxon>Lysobacterales</taxon>
        <taxon>Lysobacteraceae</taxon>
        <taxon>Stenotrophomonas</taxon>
    </lineage>
</organism>
<accession>A0ABY9YJY3</accession>
<dbReference type="PIRSF" id="PIRSF014995">
    <property type="entry name" value="UCP014995"/>
    <property type="match status" value="1"/>
</dbReference>
<keyword evidence="1" id="KW-0732">Signal</keyword>
<dbReference type="Pfam" id="PF10029">
    <property type="entry name" value="DUF2271"/>
    <property type="match status" value="1"/>
</dbReference>
<sequence length="177" mass="18986">MRVTLTIALSGLLATSPAYATTLDINVEVPKLNVAEYHRPYVAVWLEGADQKVAANLSVWYQQSGNAEGHGTKWLPDLRQWWRKSGRTLTVPVDGVTGPTRPAGNHALSFSSQKADGRGPSLQSLAPGNYTLVVEAVREVGGRELLKIPFTWPATAPQSGKAQGSTELGLVTLSVKP</sequence>
<feature type="signal peptide" evidence="1">
    <location>
        <begin position="1"/>
        <end position="20"/>
    </location>
</feature>
<dbReference type="EMBL" id="CP115541">
    <property type="protein sequence ID" value="WNH51193.1"/>
    <property type="molecule type" value="Genomic_DNA"/>
</dbReference>
<gene>
    <name evidence="2" type="ORF">PDM29_12530</name>
</gene>
<proteinExistence type="predicted"/>
<protein>
    <submittedName>
        <fullName evidence="2">DUF2271 domain-containing protein</fullName>
    </submittedName>
</protein>
<dbReference type="Proteomes" id="UP001302072">
    <property type="component" value="Chromosome"/>
</dbReference>
<evidence type="ECO:0000313" key="2">
    <source>
        <dbReference type="EMBL" id="WNH51193.1"/>
    </source>
</evidence>
<dbReference type="InterPro" id="IPR014469">
    <property type="entry name" value="DUF2271"/>
</dbReference>
<dbReference type="RefSeq" id="WP_311190447.1">
    <property type="nucleotide sequence ID" value="NZ_CP115541.1"/>
</dbReference>
<keyword evidence="3" id="KW-1185">Reference proteome</keyword>
<reference evidence="2 3" key="1">
    <citation type="submission" date="2022-12" db="EMBL/GenBank/DDBJ databases">
        <title>Two new species, Stenotrophomonas aracearum and Stenotrophomonas oahuensis, isolated from Anthurium (Araceae family) in Hawaii.</title>
        <authorList>
            <person name="Chunag S.C."/>
            <person name="Dobhal S."/>
            <person name="Alvarez A."/>
            <person name="Arif M."/>
        </authorList>
    </citation>
    <scope>NUCLEOTIDE SEQUENCE [LARGE SCALE GENOMIC DNA]</scope>
    <source>
        <strain evidence="2 3">A5586</strain>
    </source>
</reference>
<name>A0ABY9YJY3_9GAMM</name>
<feature type="chain" id="PRO_5047195655" evidence="1">
    <location>
        <begin position="21"/>
        <end position="177"/>
    </location>
</feature>
<evidence type="ECO:0000256" key="1">
    <source>
        <dbReference type="SAM" id="SignalP"/>
    </source>
</evidence>